<feature type="region of interest" description="Disordered" evidence="1">
    <location>
        <begin position="81"/>
        <end position="143"/>
    </location>
</feature>
<dbReference type="EMBL" id="FAOZ01000049">
    <property type="protein sequence ID" value="CUU60882.1"/>
    <property type="molecule type" value="Genomic_DNA"/>
</dbReference>
<evidence type="ECO:0000256" key="1">
    <source>
        <dbReference type="SAM" id="MobiDB-lite"/>
    </source>
</evidence>
<feature type="compositionally biased region" description="Low complexity" evidence="1">
    <location>
        <begin position="105"/>
        <end position="114"/>
    </location>
</feature>
<organism evidence="2 3">
    <name type="scientific">Parafrankia irregularis</name>
    <dbReference type="NCBI Taxonomy" id="795642"/>
    <lineage>
        <taxon>Bacteria</taxon>
        <taxon>Bacillati</taxon>
        <taxon>Actinomycetota</taxon>
        <taxon>Actinomycetes</taxon>
        <taxon>Frankiales</taxon>
        <taxon>Frankiaceae</taxon>
        <taxon>Parafrankia</taxon>
    </lineage>
</organism>
<sequence length="143" mass="13730">MWRRPSAGGPVLGGPQGAGVRALFGFEGGQAAQGGGDVEAAARVAGRGGGLAGVVAGDRGGLRGGIVVPVGAGQITAMPGCGAVTGQDRPPQRDRAAQGVGGVAAGVRAARRPAGGIGVVGGTVQRPPDPGRRERGDRSGPGR</sequence>
<gene>
    <name evidence="2" type="ORF">Ga0074812_14926</name>
</gene>
<reference evidence="3" key="1">
    <citation type="submission" date="2015-11" db="EMBL/GenBank/DDBJ databases">
        <authorList>
            <person name="Varghese N."/>
        </authorList>
    </citation>
    <scope>NUCLEOTIDE SEQUENCE [LARGE SCALE GENOMIC DNA]</scope>
    <source>
        <strain evidence="3">DSM 45899</strain>
    </source>
</reference>
<keyword evidence="3" id="KW-1185">Reference proteome</keyword>
<protein>
    <submittedName>
        <fullName evidence="2">Uncharacterized protein</fullName>
    </submittedName>
</protein>
<evidence type="ECO:0000313" key="2">
    <source>
        <dbReference type="EMBL" id="CUU60882.1"/>
    </source>
</evidence>
<name>A0A0S4R128_9ACTN</name>
<evidence type="ECO:0000313" key="3">
    <source>
        <dbReference type="Proteomes" id="UP000198802"/>
    </source>
</evidence>
<feature type="compositionally biased region" description="Basic and acidic residues" evidence="1">
    <location>
        <begin position="129"/>
        <end position="143"/>
    </location>
</feature>
<dbReference type="AlphaFoldDB" id="A0A0S4R128"/>
<proteinExistence type="predicted"/>
<accession>A0A0S4R128</accession>
<dbReference type="Proteomes" id="UP000198802">
    <property type="component" value="Unassembled WGS sequence"/>
</dbReference>